<accession>A0A7W8HLC0</accession>
<dbReference type="RefSeq" id="WP_167494905.1">
    <property type="nucleotide sequence ID" value="NZ_JACHGA010000001.1"/>
</dbReference>
<evidence type="ECO:0000313" key="2">
    <source>
        <dbReference type="Proteomes" id="UP000550895"/>
    </source>
</evidence>
<reference evidence="1 2" key="1">
    <citation type="submission" date="2020-08" db="EMBL/GenBank/DDBJ databases">
        <title>Genomic Encyclopedia of Type Strains, Phase IV (KMG-IV): sequencing the most valuable type-strain genomes for metagenomic binning, comparative biology and taxonomic classification.</title>
        <authorList>
            <person name="Goeker M."/>
        </authorList>
    </citation>
    <scope>NUCLEOTIDE SEQUENCE [LARGE SCALE GENOMIC DNA]</scope>
    <source>
        <strain evidence="1 2">DSM 26376</strain>
    </source>
</reference>
<keyword evidence="2" id="KW-1185">Reference proteome</keyword>
<organism evidence="1 2">
    <name type="scientific">Rhizobium rosettiformans</name>
    <dbReference type="NCBI Taxonomy" id="1368430"/>
    <lineage>
        <taxon>Bacteria</taxon>
        <taxon>Pseudomonadati</taxon>
        <taxon>Pseudomonadota</taxon>
        <taxon>Alphaproteobacteria</taxon>
        <taxon>Hyphomicrobiales</taxon>
        <taxon>Rhizobiaceae</taxon>
        <taxon>Rhizobium/Agrobacterium group</taxon>
        <taxon>Rhizobium</taxon>
    </lineage>
</organism>
<comment type="caution">
    <text evidence="1">The sequence shown here is derived from an EMBL/GenBank/DDBJ whole genome shotgun (WGS) entry which is preliminary data.</text>
</comment>
<evidence type="ECO:0000313" key="1">
    <source>
        <dbReference type="EMBL" id="MBB5273967.1"/>
    </source>
</evidence>
<sequence length="54" mass="6175">MIDPDTIEDVDDCDGESILAYGYNPISKEWEWRWVSMEELAEAGRTDIIARVIG</sequence>
<dbReference type="AlphaFoldDB" id="A0A7W8HLC0"/>
<protein>
    <submittedName>
        <fullName evidence="1">Uncharacterized protein</fullName>
    </submittedName>
</protein>
<proteinExistence type="predicted"/>
<dbReference type="Proteomes" id="UP000550895">
    <property type="component" value="Unassembled WGS sequence"/>
</dbReference>
<name>A0A7W8HLC0_9HYPH</name>
<dbReference type="EMBL" id="JACHGA010000001">
    <property type="protein sequence ID" value="MBB5273967.1"/>
    <property type="molecule type" value="Genomic_DNA"/>
</dbReference>
<gene>
    <name evidence="1" type="ORF">HNR26_000005</name>
</gene>